<feature type="non-terminal residue" evidence="1">
    <location>
        <position position="1"/>
    </location>
</feature>
<gene>
    <name evidence="1" type="ORF">KI387_004451</name>
</gene>
<proteinExistence type="predicted"/>
<reference evidence="1 2" key="1">
    <citation type="journal article" date="2021" name="Nat. Plants">
        <title>The Taxus genome provides insights into paclitaxel biosynthesis.</title>
        <authorList>
            <person name="Xiong X."/>
            <person name="Gou J."/>
            <person name="Liao Q."/>
            <person name="Li Y."/>
            <person name="Zhou Q."/>
            <person name="Bi G."/>
            <person name="Li C."/>
            <person name="Du R."/>
            <person name="Wang X."/>
            <person name="Sun T."/>
            <person name="Guo L."/>
            <person name="Liang H."/>
            <person name="Lu P."/>
            <person name="Wu Y."/>
            <person name="Zhang Z."/>
            <person name="Ro D.K."/>
            <person name="Shang Y."/>
            <person name="Huang S."/>
            <person name="Yan J."/>
        </authorList>
    </citation>
    <scope>NUCLEOTIDE SEQUENCE [LARGE SCALE GENOMIC DNA]</scope>
    <source>
        <strain evidence="1">Ta-2019</strain>
    </source>
</reference>
<dbReference type="Proteomes" id="UP000824469">
    <property type="component" value="Unassembled WGS sequence"/>
</dbReference>
<evidence type="ECO:0000313" key="1">
    <source>
        <dbReference type="EMBL" id="KAH9324273.1"/>
    </source>
</evidence>
<evidence type="ECO:0000313" key="2">
    <source>
        <dbReference type="Proteomes" id="UP000824469"/>
    </source>
</evidence>
<dbReference type="AlphaFoldDB" id="A0AA38LGP0"/>
<dbReference type="EMBL" id="JAHRHJ020000002">
    <property type="protein sequence ID" value="KAH9324273.1"/>
    <property type="molecule type" value="Genomic_DNA"/>
</dbReference>
<accession>A0AA38LGP0</accession>
<feature type="non-terminal residue" evidence="1">
    <location>
        <position position="58"/>
    </location>
</feature>
<keyword evidence="2" id="KW-1185">Reference proteome</keyword>
<organism evidence="1 2">
    <name type="scientific">Taxus chinensis</name>
    <name type="common">Chinese yew</name>
    <name type="synonym">Taxus wallichiana var. chinensis</name>
    <dbReference type="NCBI Taxonomy" id="29808"/>
    <lineage>
        <taxon>Eukaryota</taxon>
        <taxon>Viridiplantae</taxon>
        <taxon>Streptophyta</taxon>
        <taxon>Embryophyta</taxon>
        <taxon>Tracheophyta</taxon>
        <taxon>Spermatophyta</taxon>
        <taxon>Pinopsida</taxon>
        <taxon>Pinidae</taxon>
        <taxon>Conifers II</taxon>
        <taxon>Cupressales</taxon>
        <taxon>Taxaceae</taxon>
        <taxon>Taxus</taxon>
    </lineage>
</organism>
<protein>
    <submittedName>
        <fullName evidence="1">Uncharacterized protein</fullName>
    </submittedName>
</protein>
<comment type="caution">
    <text evidence="1">The sequence shown here is derived from an EMBL/GenBank/DDBJ whole genome shotgun (WGS) entry which is preliminary data.</text>
</comment>
<name>A0AA38LGP0_TAXCH</name>
<sequence length="58" mass="6465">KKIDEVVMPFTLDSIGRIIKLHADIEGYGPGLKKVKANIAALSRGLLWFKTEKEVVVK</sequence>